<dbReference type="PROSITE" id="PS50031">
    <property type="entry name" value="EH"/>
    <property type="match status" value="1"/>
</dbReference>
<evidence type="ECO:0000313" key="6">
    <source>
        <dbReference type="EMBL" id="EEH59277.1"/>
    </source>
</evidence>
<dbReference type="PROSITE" id="PS00018">
    <property type="entry name" value="EF_HAND_1"/>
    <property type="match status" value="1"/>
</dbReference>
<evidence type="ECO:0000259" key="4">
    <source>
        <dbReference type="PROSITE" id="PS50031"/>
    </source>
</evidence>
<dbReference type="InterPro" id="IPR002048">
    <property type="entry name" value="EF_hand_dom"/>
</dbReference>
<dbReference type="PANTHER" id="PTHR11216:SF170">
    <property type="entry name" value="DYNAMIN ASSOCIATED PROTEIN 160, ISOFORM D"/>
    <property type="match status" value="1"/>
</dbReference>
<feature type="transmembrane region" description="Helical" evidence="3">
    <location>
        <begin position="51"/>
        <end position="71"/>
    </location>
</feature>
<dbReference type="GO" id="GO:0005509">
    <property type="term" value="F:calcium ion binding"/>
    <property type="evidence" value="ECO:0007669"/>
    <property type="project" value="InterPro"/>
</dbReference>
<dbReference type="SUPFAM" id="SSF47473">
    <property type="entry name" value="EF-hand"/>
    <property type="match status" value="1"/>
</dbReference>
<dbReference type="InterPro" id="IPR000261">
    <property type="entry name" value="EH_dom"/>
</dbReference>
<dbReference type="GO" id="GO:0016197">
    <property type="term" value="P:endosomal transport"/>
    <property type="evidence" value="ECO:0007669"/>
    <property type="project" value="TreeGrafter"/>
</dbReference>
<dbReference type="Gene3D" id="1.10.238.10">
    <property type="entry name" value="EF-hand"/>
    <property type="match status" value="2"/>
</dbReference>
<dbReference type="GO" id="GO:0006897">
    <property type="term" value="P:endocytosis"/>
    <property type="evidence" value="ECO:0007669"/>
    <property type="project" value="TreeGrafter"/>
</dbReference>
<dbReference type="PROSITE" id="PS50222">
    <property type="entry name" value="EF_HAND_2"/>
    <property type="match status" value="1"/>
</dbReference>
<accession>C1MJY7</accession>
<dbReference type="STRING" id="564608.C1MJY7"/>
<dbReference type="CDD" id="cd00052">
    <property type="entry name" value="EH"/>
    <property type="match status" value="1"/>
</dbReference>
<dbReference type="EMBL" id="GG663736">
    <property type="protein sequence ID" value="EEH59277.1"/>
    <property type="molecule type" value="Genomic_DNA"/>
</dbReference>
<keyword evidence="3" id="KW-0472">Membrane</keyword>
<evidence type="ECO:0000256" key="1">
    <source>
        <dbReference type="ARBA" id="ARBA00022837"/>
    </source>
</evidence>
<dbReference type="KEGG" id="mpp:MICPUCDRAFT_55151"/>
<dbReference type="GeneID" id="9681294"/>
<evidence type="ECO:0000313" key="7">
    <source>
        <dbReference type="Proteomes" id="UP000001876"/>
    </source>
</evidence>
<feature type="region of interest" description="Disordered" evidence="2">
    <location>
        <begin position="113"/>
        <end position="142"/>
    </location>
</feature>
<sequence>MNRTNAFSRGRRRPQAHGALGAALGAAALLNPALAYFREPPQPSAKPKPKRLAHALLGWIVVIGGGANVVLGRHAAADSKYDDVLDENVSLAQEAAGWTIAAVGVVGLLASISSRGGGGGRRRFTSSDGLNSNSNSETTTAWPSMTKEDVARCELYFDHVRDDGAGAGDGDVPRARESRVVEFLMKSGLPLATLRDVWTHIEAETDADGGVARIAFSKAFYLAEIATRGATIPPREDPTDSKIPWPRVLAELESDESDRDERWPAMTTEDAALKMRAFDALARRAGSGTGDAAATLEPRVARDVFLESGLPESVLADVYDAADEDGDGELSLYEFSCAMYLVERATRGCAPPPSASALPVETFASVRSAIERRRSKPRS</sequence>
<dbReference type="GO" id="GO:0005737">
    <property type="term" value="C:cytoplasm"/>
    <property type="evidence" value="ECO:0007669"/>
    <property type="project" value="TreeGrafter"/>
</dbReference>
<dbReference type="OrthoDB" id="2015333at2759"/>
<dbReference type="Proteomes" id="UP000001876">
    <property type="component" value="Unassembled WGS sequence"/>
</dbReference>
<evidence type="ECO:0000256" key="3">
    <source>
        <dbReference type="SAM" id="Phobius"/>
    </source>
</evidence>
<feature type="domain" description="EH" evidence="4">
    <location>
        <begin position="270"/>
        <end position="369"/>
    </location>
</feature>
<keyword evidence="7" id="KW-1185">Reference proteome</keyword>
<dbReference type="RefSeq" id="XP_003055901.1">
    <property type="nucleotide sequence ID" value="XM_003055855.1"/>
</dbReference>
<dbReference type="SMART" id="SM00027">
    <property type="entry name" value="EH"/>
    <property type="match status" value="1"/>
</dbReference>
<proteinExistence type="predicted"/>
<dbReference type="InterPro" id="IPR018247">
    <property type="entry name" value="EF_Hand_1_Ca_BS"/>
</dbReference>
<feature type="compositionally biased region" description="Polar residues" evidence="2">
    <location>
        <begin position="126"/>
        <end position="142"/>
    </location>
</feature>
<keyword evidence="3" id="KW-0812">Transmembrane</keyword>
<name>C1MJY7_MICPC</name>
<organism evidence="7">
    <name type="scientific">Micromonas pusilla (strain CCMP1545)</name>
    <name type="common">Picoplanktonic green alga</name>
    <dbReference type="NCBI Taxonomy" id="564608"/>
    <lineage>
        <taxon>Eukaryota</taxon>
        <taxon>Viridiplantae</taxon>
        <taxon>Chlorophyta</taxon>
        <taxon>Mamiellophyceae</taxon>
        <taxon>Mamiellales</taxon>
        <taxon>Mamiellaceae</taxon>
        <taxon>Micromonas</taxon>
    </lineage>
</organism>
<dbReference type="InterPro" id="IPR011992">
    <property type="entry name" value="EF-hand-dom_pair"/>
</dbReference>
<evidence type="ECO:0000256" key="2">
    <source>
        <dbReference type="SAM" id="MobiDB-lite"/>
    </source>
</evidence>
<keyword evidence="3" id="KW-1133">Transmembrane helix</keyword>
<dbReference type="PANTHER" id="PTHR11216">
    <property type="entry name" value="EH DOMAIN"/>
    <property type="match status" value="1"/>
</dbReference>
<keyword evidence="1" id="KW-0106">Calcium</keyword>
<feature type="domain" description="EF-hand" evidence="5">
    <location>
        <begin position="310"/>
        <end position="345"/>
    </location>
</feature>
<dbReference type="AlphaFoldDB" id="C1MJY7"/>
<protein>
    <submittedName>
        <fullName evidence="6">Predicted protein</fullName>
    </submittedName>
</protein>
<dbReference type="GO" id="GO:0005886">
    <property type="term" value="C:plasma membrane"/>
    <property type="evidence" value="ECO:0007669"/>
    <property type="project" value="TreeGrafter"/>
</dbReference>
<gene>
    <name evidence="6" type="ORF">MICPUCDRAFT_55151</name>
</gene>
<dbReference type="Pfam" id="PF12763">
    <property type="entry name" value="EH"/>
    <property type="match status" value="1"/>
</dbReference>
<reference evidence="6 7" key="1">
    <citation type="journal article" date="2009" name="Science">
        <title>Green evolution and dynamic adaptations revealed by genomes of the marine picoeukaryotes Micromonas.</title>
        <authorList>
            <person name="Worden A.Z."/>
            <person name="Lee J.H."/>
            <person name="Mock T."/>
            <person name="Rouze P."/>
            <person name="Simmons M.P."/>
            <person name="Aerts A.L."/>
            <person name="Allen A.E."/>
            <person name="Cuvelier M.L."/>
            <person name="Derelle E."/>
            <person name="Everett M.V."/>
            <person name="Foulon E."/>
            <person name="Grimwood J."/>
            <person name="Gundlach H."/>
            <person name="Henrissat B."/>
            <person name="Napoli C."/>
            <person name="McDonald S.M."/>
            <person name="Parker M.S."/>
            <person name="Rombauts S."/>
            <person name="Salamov A."/>
            <person name="Von Dassow P."/>
            <person name="Badger J.H."/>
            <person name="Coutinho P.M."/>
            <person name="Demir E."/>
            <person name="Dubchak I."/>
            <person name="Gentemann C."/>
            <person name="Eikrem W."/>
            <person name="Gready J.E."/>
            <person name="John U."/>
            <person name="Lanier W."/>
            <person name="Lindquist E.A."/>
            <person name="Lucas S."/>
            <person name="Mayer K.F."/>
            <person name="Moreau H."/>
            <person name="Not F."/>
            <person name="Otillar R."/>
            <person name="Panaud O."/>
            <person name="Pangilinan J."/>
            <person name="Paulsen I."/>
            <person name="Piegu B."/>
            <person name="Poliakov A."/>
            <person name="Robbens S."/>
            <person name="Schmutz J."/>
            <person name="Toulza E."/>
            <person name="Wyss T."/>
            <person name="Zelensky A."/>
            <person name="Zhou K."/>
            <person name="Armbrust E.V."/>
            <person name="Bhattacharya D."/>
            <person name="Goodenough U.W."/>
            <person name="Van de Peer Y."/>
            <person name="Grigoriev I.V."/>
        </authorList>
    </citation>
    <scope>NUCLEOTIDE SEQUENCE [LARGE SCALE GENOMIC DNA]</scope>
    <source>
        <strain evidence="6 7">CCMP1545</strain>
    </source>
</reference>
<evidence type="ECO:0000259" key="5">
    <source>
        <dbReference type="PROSITE" id="PS50222"/>
    </source>
</evidence>